<keyword evidence="1" id="KW-0479">Metal-binding</keyword>
<feature type="domain" description="Isopenicillin N synthase-like Fe(2+) 2OG dioxygenase" evidence="4">
    <location>
        <begin position="69"/>
        <end position="114"/>
    </location>
</feature>
<evidence type="ECO:0000256" key="3">
    <source>
        <dbReference type="ARBA" id="ARBA00023004"/>
    </source>
</evidence>
<dbReference type="Gene3D" id="2.60.120.330">
    <property type="entry name" value="B-lactam Antibiotic, Isopenicillin N Synthase, Chain"/>
    <property type="match status" value="2"/>
</dbReference>
<organism evidence="6">
    <name type="scientific">Oryza barthii</name>
    <dbReference type="NCBI Taxonomy" id="65489"/>
    <lineage>
        <taxon>Eukaryota</taxon>
        <taxon>Viridiplantae</taxon>
        <taxon>Streptophyta</taxon>
        <taxon>Embryophyta</taxon>
        <taxon>Tracheophyta</taxon>
        <taxon>Spermatophyta</taxon>
        <taxon>Magnoliopsida</taxon>
        <taxon>Liliopsida</taxon>
        <taxon>Poales</taxon>
        <taxon>Poaceae</taxon>
        <taxon>BOP clade</taxon>
        <taxon>Oryzoideae</taxon>
        <taxon>Oryzeae</taxon>
        <taxon>Oryzinae</taxon>
        <taxon>Oryza</taxon>
    </lineage>
</organism>
<dbReference type="Gramene" id="OBART10G18360.1">
    <property type="protein sequence ID" value="OBART10G18360.1"/>
    <property type="gene ID" value="OBART10G18360"/>
</dbReference>
<evidence type="ECO:0000259" key="5">
    <source>
        <dbReference type="Pfam" id="PF14226"/>
    </source>
</evidence>
<dbReference type="STRING" id="65489.A0A0D3HGJ8"/>
<reference evidence="6" key="1">
    <citation type="journal article" date="2009" name="Rice">
        <title>De Novo Next Generation Sequencing of Plant Genomes.</title>
        <authorList>
            <person name="Rounsley S."/>
            <person name="Marri P.R."/>
            <person name="Yu Y."/>
            <person name="He R."/>
            <person name="Sisneros N."/>
            <person name="Goicoechea J.L."/>
            <person name="Lee S.J."/>
            <person name="Angelova A."/>
            <person name="Kudrna D."/>
            <person name="Luo M."/>
            <person name="Affourtit J."/>
            <person name="Desany B."/>
            <person name="Knight J."/>
            <person name="Niazi F."/>
            <person name="Egholm M."/>
            <person name="Wing R.A."/>
        </authorList>
    </citation>
    <scope>NUCLEOTIDE SEQUENCE [LARGE SCALE GENOMIC DNA]</scope>
    <source>
        <strain evidence="6">cv. IRGC 105608</strain>
    </source>
</reference>
<sequence>MEYQMKQPFDAKKAYSQLPNDQEGYGQAFVLSEDQKLDWADMLYLQVHPSESRNLKFWPTSLRDEPRGMRMNYYPPCQQTDKVIGLSPHTDVAGLTLLLQVNDVNGLQIPKDGK</sequence>
<evidence type="ECO:0000313" key="6">
    <source>
        <dbReference type="EnsemblPlants" id="OBART10G18360.1"/>
    </source>
</evidence>
<evidence type="ECO:0000256" key="1">
    <source>
        <dbReference type="ARBA" id="ARBA00022723"/>
    </source>
</evidence>
<keyword evidence="2" id="KW-0560">Oxidoreductase</keyword>
<dbReference type="InterPro" id="IPR050295">
    <property type="entry name" value="Plant_2OG-oxidoreductases"/>
</dbReference>
<dbReference type="InterPro" id="IPR027443">
    <property type="entry name" value="IPNS-like_sf"/>
</dbReference>
<dbReference type="SUPFAM" id="SSF51197">
    <property type="entry name" value="Clavaminate synthase-like"/>
    <property type="match status" value="1"/>
</dbReference>
<evidence type="ECO:0000313" key="7">
    <source>
        <dbReference type="Proteomes" id="UP000026960"/>
    </source>
</evidence>
<dbReference type="PaxDb" id="65489-OBART10G18360.1"/>
<keyword evidence="3" id="KW-0408">Iron</keyword>
<keyword evidence="7" id="KW-1185">Reference proteome</keyword>
<reference evidence="6" key="2">
    <citation type="submission" date="2015-03" db="UniProtKB">
        <authorList>
            <consortium name="EnsemblPlants"/>
        </authorList>
    </citation>
    <scope>IDENTIFICATION</scope>
</reference>
<dbReference type="GO" id="GO:0046872">
    <property type="term" value="F:metal ion binding"/>
    <property type="evidence" value="ECO:0007669"/>
    <property type="project" value="UniProtKB-KW"/>
</dbReference>
<dbReference type="Proteomes" id="UP000026960">
    <property type="component" value="Chromosome 10"/>
</dbReference>
<dbReference type="InterPro" id="IPR026992">
    <property type="entry name" value="DIOX_N"/>
</dbReference>
<dbReference type="EnsemblPlants" id="OBART10G18360.1">
    <property type="protein sequence ID" value="OBART10G18360.1"/>
    <property type="gene ID" value="OBART10G18360"/>
</dbReference>
<proteinExistence type="predicted"/>
<dbReference type="Pfam" id="PF14226">
    <property type="entry name" value="DIOX_N"/>
    <property type="match status" value="1"/>
</dbReference>
<accession>A0A0D3HGJ8</accession>
<evidence type="ECO:0000256" key="2">
    <source>
        <dbReference type="ARBA" id="ARBA00023002"/>
    </source>
</evidence>
<dbReference type="InterPro" id="IPR044861">
    <property type="entry name" value="IPNS-like_FE2OG_OXY"/>
</dbReference>
<dbReference type="GO" id="GO:0016491">
    <property type="term" value="F:oxidoreductase activity"/>
    <property type="evidence" value="ECO:0007669"/>
    <property type="project" value="UniProtKB-KW"/>
</dbReference>
<name>A0A0D3HGJ8_9ORYZ</name>
<protein>
    <submittedName>
        <fullName evidence="6">Uncharacterized protein</fullName>
    </submittedName>
</protein>
<evidence type="ECO:0000259" key="4">
    <source>
        <dbReference type="Pfam" id="PF03171"/>
    </source>
</evidence>
<dbReference type="PANTHER" id="PTHR47991">
    <property type="entry name" value="OXOGLUTARATE/IRON-DEPENDENT DIOXYGENASE"/>
    <property type="match status" value="1"/>
</dbReference>
<dbReference type="AlphaFoldDB" id="A0A0D3HGJ8"/>
<dbReference type="eggNOG" id="KOG0143">
    <property type="taxonomic scope" value="Eukaryota"/>
</dbReference>
<feature type="domain" description="Non-haem dioxygenase N-terminal" evidence="5">
    <location>
        <begin position="6"/>
        <end position="60"/>
    </location>
</feature>
<dbReference type="HOGENOM" id="CLU_2124858_0_0_1"/>
<dbReference type="Pfam" id="PF03171">
    <property type="entry name" value="2OG-FeII_Oxy"/>
    <property type="match status" value="1"/>
</dbReference>